<name>X0Y5K9_9ZZZZ</name>
<proteinExistence type="predicted"/>
<dbReference type="InterPro" id="IPR053135">
    <property type="entry name" value="AKR2_Oxidoreductase"/>
</dbReference>
<dbReference type="PANTHER" id="PTHR43312:SF1">
    <property type="entry name" value="NADP-DEPENDENT OXIDOREDUCTASE DOMAIN-CONTAINING PROTEIN"/>
    <property type="match status" value="1"/>
</dbReference>
<dbReference type="InterPro" id="IPR036812">
    <property type="entry name" value="NAD(P)_OxRdtase_dom_sf"/>
</dbReference>
<feature type="non-terminal residue" evidence="2">
    <location>
        <position position="115"/>
    </location>
</feature>
<dbReference type="Pfam" id="PF00248">
    <property type="entry name" value="Aldo_ket_red"/>
    <property type="match status" value="1"/>
</dbReference>
<dbReference type="SUPFAM" id="SSF51430">
    <property type="entry name" value="NAD(P)-linked oxidoreductase"/>
    <property type="match status" value="1"/>
</dbReference>
<accession>X0Y5K9</accession>
<feature type="domain" description="NADP-dependent oxidoreductase" evidence="1">
    <location>
        <begin position="72"/>
        <end position="115"/>
    </location>
</feature>
<organism evidence="2">
    <name type="scientific">marine sediment metagenome</name>
    <dbReference type="NCBI Taxonomy" id="412755"/>
    <lineage>
        <taxon>unclassified sequences</taxon>
        <taxon>metagenomes</taxon>
        <taxon>ecological metagenomes</taxon>
    </lineage>
</organism>
<dbReference type="PANTHER" id="PTHR43312">
    <property type="entry name" value="D-THREO-ALDOSE 1-DEHYDROGENASE"/>
    <property type="match status" value="1"/>
</dbReference>
<gene>
    <name evidence="2" type="ORF">S01H1_83036</name>
</gene>
<protein>
    <recommendedName>
        <fullName evidence="1">NADP-dependent oxidoreductase domain-containing protein</fullName>
    </recommendedName>
</protein>
<evidence type="ECO:0000259" key="1">
    <source>
        <dbReference type="Pfam" id="PF00248"/>
    </source>
</evidence>
<dbReference type="AlphaFoldDB" id="X0Y5K9"/>
<reference evidence="2" key="1">
    <citation type="journal article" date="2014" name="Front. Microbiol.">
        <title>High frequency of phylogenetically diverse reductive dehalogenase-homologous genes in deep subseafloor sedimentary metagenomes.</title>
        <authorList>
            <person name="Kawai M."/>
            <person name="Futagami T."/>
            <person name="Toyoda A."/>
            <person name="Takaki Y."/>
            <person name="Nishi S."/>
            <person name="Hori S."/>
            <person name="Arai W."/>
            <person name="Tsubouchi T."/>
            <person name="Morono Y."/>
            <person name="Uchiyama I."/>
            <person name="Ito T."/>
            <person name="Fujiyama A."/>
            <person name="Inagaki F."/>
            <person name="Takami H."/>
        </authorList>
    </citation>
    <scope>NUCLEOTIDE SEQUENCE</scope>
    <source>
        <strain evidence="2">Expedition CK06-06</strain>
    </source>
</reference>
<dbReference type="InterPro" id="IPR023210">
    <property type="entry name" value="NADP_OxRdtase_dom"/>
</dbReference>
<dbReference type="Gene3D" id="3.20.20.100">
    <property type="entry name" value="NADP-dependent oxidoreductase domain"/>
    <property type="match status" value="1"/>
</dbReference>
<dbReference type="EMBL" id="BARS01056369">
    <property type="protein sequence ID" value="GAG42582.1"/>
    <property type="molecule type" value="Genomic_DNA"/>
</dbReference>
<evidence type="ECO:0000313" key="2">
    <source>
        <dbReference type="EMBL" id="GAG42582.1"/>
    </source>
</evidence>
<sequence>MGNLSRRNFLTAFSSGLLSLGLTKNVIADSPNKENAQKESFPIKIQKYNPLGKTGLKVSDVSCGAISLFVPNVLRYAYDCGVNYFDTAESYLRTKSETFIGQALKDVRDKVIITT</sequence>
<comment type="caution">
    <text evidence="2">The sequence shown here is derived from an EMBL/GenBank/DDBJ whole genome shotgun (WGS) entry which is preliminary data.</text>
</comment>